<feature type="compositionally biased region" description="Basic residues" evidence="5">
    <location>
        <begin position="306"/>
        <end position="315"/>
    </location>
</feature>
<dbReference type="Pfam" id="PF06203">
    <property type="entry name" value="CCT"/>
    <property type="match status" value="1"/>
</dbReference>
<dbReference type="AlphaFoldDB" id="A0A6A2Z4D9"/>
<dbReference type="EMBL" id="VEPZ02001215">
    <property type="protein sequence ID" value="KAE8686486.1"/>
    <property type="molecule type" value="Genomic_DNA"/>
</dbReference>
<feature type="region of interest" description="Disordered" evidence="5">
    <location>
        <begin position="1"/>
        <end position="36"/>
    </location>
</feature>
<name>A0A6A2Z4D9_HIBSY</name>
<accession>A0A6A2Z4D9</accession>
<keyword evidence="3 4" id="KW-0539">Nucleus</keyword>
<dbReference type="PROSITE" id="PS51017">
    <property type="entry name" value="CCT"/>
    <property type="match status" value="1"/>
</dbReference>
<reference evidence="7" key="1">
    <citation type="submission" date="2019-09" db="EMBL/GenBank/DDBJ databases">
        <title>Draft genome information of white flower Hibiscus syriacus.</title>
        <authorList>
            <person name="Kim Y.-M."/>
        </authorList>
    </citation>
    <scope>NUCLEOTIDE SEQUENCE [LARGE SCALE GENOMIC DNA]</scope>
    <source>
        <strain evidence="7">YM2019G1</strain>
    </source>
</reference>
<feature type="region of interest" description="Disordered" evidence="5">
    <location>
        <begin position="303"/>
        <end position="343"/>
    </location>
</feature>
<feature type="domain" description="CCT" evidence="6">
    <location>
        <begin position="297"/>
        <end position="337"/>
    </location>
</feature>
<evidence type="ECO:0000256" key="2">
    <source>
        <dbReference type="ARBA" id="ARBA00022737"/>
    </source>
</evidence>
<organism evidence="7 8">
    <name type="scientific">Hibiscus syriacus</name>
    <name type="common">Rose of Sharon</name>
    <dbReference type="NCBI Taxonomy" id="106335"/>
    <lineage>
        <taxon>Eukaryota</taxon>
        <taxon>Viridiplantae</taxon>
        <taxon>Streptophyta</taxon>
        <taxon>Embryophyta</taxon>
        <taxon>Tracheophyta</taxon>
        <taxon>Spermatophyta</taxon>
        <taxon>Magnoliopsida</taxon>
        <taxon>eudicotyledons</taxon>
        <taxon>Gunneridae</taxon>
        <taxon>Pentapetalae</taxon>
        <taxon>rosids</taxon>
        <taxon>malvids</taxon>
        <taxon>Malvales</taxon>
        <taxon>Malvaceae</taxon>
        <taxon>Malvoideae</taxon>
        <taxon>Hibiscus</taxon>
    </lineage>
</organism>
<protein>
    <recommendedName>
        <fullName evidence="6">CCT domain-containing protein</fullName>
    </recommendedName>
</protein>
<evidence type="ECO:0000313" key="8">
    <source>
        <dbReference type="Proteomes" id="UP000436088"/>
    </source>
</evidence>
<dbReference type="PANTHER" id="PTHR31717:SF45">
    <property type="entry name" value="ZINC FINGER PROTEIN CONSTANS-LIKE 14-RELATED"/>
    <property type="match status" value="1"/>
</dbReference>
<evidence type="ECO:0000313" key="7">
    <source>
        <dbReference type="EMBL" id="KAE8686486.1"/>
    </source>
</evidence>
<keyword evidence="2" id="KW-0677">Repeat</keyword>
<dbReference type="GO" id="GO:0005634">
    <property type="term" value="C:nucleus"/>
    <property type="evidence" value="ECO:0007669"/>
    <property type="project" value="UniProtKB-SubCell"/>
</dbReference>
<evidence type="ECO:0000259" key="6">
    <source>
        <dbReference type="PROSITE" id="PS51017"/>
    </source>
</evidence>
<proteinExistence type="predicted"/>
<feature type="compositionally biased region" description="Low complexity" evidence="5">
    <location>
        <begin position="9"/>
        <end position="36"/>
    </location>
</feature>
<evidence type="ECO:0000256" key="3">
    <source>
        <dbReference type="ARBA" id="ARBA00023242"/>
    </source>
</evidence>
<gene>
    <name evidence="7" type="ORF">F3Y22_tig00111059pilonHSYRG00053</name>
</gene>
<keyword evidence="8" id="KW-1185">Reference proteome</keyword>
<evidence type="ECO:0000256" key="4">
    <source>
        <dbReference type="PROSITE-ProRule" id="PRU00357"/>
    </source>
</evidence>
<evidence type="ECO:0000256" key="1">
    <source>
        <dbReference type="ARBA" id="ARBA00004123"/>
    </source>
</evidence>
<comment type="subcellular location">
    <subcellularLocation>
        <location evidence="1 4">Nucleus</location>
    </subcellularLocation>
</comment>
<dbReference type="PANTHER" id="PTHR31717">
    <property type="entry name" value="ZINC FINGER PROTEIN CONSTANS-LIKE 10"/>
    <property type="match status" value="1"/>
</dbReference>
<feature type="compositionally biased region" description="Basic residues" evidence="5">
    <location>
        <begin position="325"/>
        <end position="334"/>
    </location>
</feature>
<comment type="caution">
    <text evidence="7">The sequence shown here is derived from an EMBL/GenBank/DDBJ whole genome shotgun (WGS) entry which is preliminary data.</text>
</comment>
<evidence type="ECO:0000256" key="5">
    <source>
        <dbReference type="SAM" id="MobiDB-lite"/>
    </source>
</evidence>
<dbReference type="InterPro" id="IPR010402">
    <property type="entry name" value="CCT_domain"/>
</dbReference>
<sequence>MSAMPKPPFSTAAPTPPSSVCCATTTSTPPTSSPSSTSALGSAIIVTPNPFPFVALLIIWCFVKSAIMTPTVLALSAAHDRIPVNGFSGCPSALELAYIWASTSKRINRRIRCGIKSRRYRGAVLVELMKRNLMGDVVDDDGVGGGEIEHLVQNVEANGNVLAPQQQMQTPFTSLLMMQTPESNHIVDGIWDFESEELWGDEPQFEEDGYGGSDAAVFTIKNFNQLMDETSLSAKLLGDTSHLNYTPSQDDMDSININLNNPSASYCSYNDVVFMEQHFQARAGAPSKADLELLAHNRGNAMQRYKEKKTRRFDKHIRYESRKADSRKRVKGRFVKASESPDG</sequence>
<dbReference type="Proteomes" id="UP000436088">
    <property type="component" value="Unassembled WGS sequence"/>
</dbReference>